<dbReference type="RefSeq" id="WP_237853257.1">
    <property type="nucleotide sequence ID" value="NZ_JAKLWS010000007.1"/>
</dbReference>
<gene>
    <name evidence="1" type="ORF">L6773_07565</name>
</gene>
<protein>
    <recommendedName>
        <fullName evidence="3">Roadblock/LC7 domain-containing protein</fullName>
    </recommendedName>
</protein>
<keyword evidence="2" id="KW-1185">Reference proteome</keyword>
<reference evidence="1" key="2">
    <citation type="submission" date="2024-05" db="EMBL/GenBank/DDBJ databases">
        <title>Rhodohalobacter halophilus gen. nov., sp. nov., a moderately halophilic member of the family Balneolaceae.</title>
        <authorList>
            <person name="Xia J."/>
        </authorList>
    </citation>
    <scope>NUCLEOTIDE SEQUENCE</scope>
    <source>
        <strain evidence="1">WB101</strain>
    </source>
</reference>
<dbReference type="EMBL" id="JAKLWS010000007">
    <property type="protein sequence ID" value="MCG2588415.1"/>
    <property type="molecule type" value="Genomic_DNA"/>
</dbReference>
<organism evidence="1 2">
    <name type="scientific">Rhodohalobacter sulfatireducens</name>
    <dbReference type="NCBI Taxonomy" id="2911366"/>
    <lineage>
        <taxon>Bacteria</taxon>
        <taxon>Pseudomonadati</taxon>
        <taxon>Balneolota</taxon>
        <taxon>Balneolia</taxon>
        <taxon>Balneolales</taxon>
        <taxon>Balneolaceae</taxon>
        <taxon>Rhodohalobacter</taxon>
    </lineage>
</organism>
<reference evidence="1" key="1">
    <citation type="submission" date="2022-01" db="EMBL/GenBank/DDBJ databases">
        <authorList>
            <person name="Wang Y."/>
        </authorList>
    </citation>
    <scope>NUCLEOTIDE SEQUENCE</scope>
    <source>
        <strain evidence="1">WB101</strain>
    </source>
</reference>
<proteinExistence type="predicted"/>
<dbReference type="Proteomes" id="UP001165366">
    <property type="component" value="Unassembled WGS sequence"/>
</dbReference>
<name>A0ABS9KC29_9BACT</name>
<comment type="caution">
    <text evidence="1">The sequence shown here is derived from an EMBL/GenBank/DDBJ whole genome shotgun (WGS) entry which is preliminary data.</text>
</comment>
<sequence length="78" mass="8704">MKNIQTELENAIRNHPEKSYRVLIVTKDGSDVSKLNLEDAKKLMDNILSAELKGSKILSIAKNSIVESIELDSEMTTT</sequence>
<evidence type="ECO:0008006" key="3">
    <source>
        <dbReference type="Google" id="ProtNLM"/>
    </source>
</evidence>
<evidence type="ECO:0000313" key="2">
    <source>
        <dbReference type="Proteomes" id="UP001165366"/>
    </source>
</evidence>
<evidence type="ECO:0000313" key="1">
    <source>
        <dbReference type="EMBL" id="MCG2588415.1"/>
    </source>
</evidence>
<accession>A0ABS9KC29</accession>